<proteinExistence type="predicted"/>
<accession>A0A0B6YMD1</accession>
<feature type="region of interest" description="Disordered" evidence="1">
    <location>
        <begin position="27"/>
        <end position="105"/>
    </location>
</feature>
<feature type="non-terminal residue" evidence="2">
    <location>
        <position position="1"/>
    </location>
</feature>
<dbReference type="EMBL" id="HACG01010061">
    <property type="protein sequence ID" value="CEK56926.1"/>
    <property type="molecule type" value="Transcribed_RNA"/>
</dbReference>
<sequence>VVKLVRQADLTLKLVLITPAPKTDLGLNTSSSTLSLTTGSIKDENHNQNGYTEREKKNQNRMSAPWMFMRRSSSKDKNGVPPRPVSMISPLTNGNVMYSNNGTIT</sequence>
<organism evidence="2">
    <name type="scientific">Arion vulgaris</name>
    <dbReference type="NCBI Taxonomy" id="1028688"/>
    <lineage>
        <taxon>Eukaryota</taxon>
        <taxon>Metazoa</taxon>
        <taxon>Spiralia</taxon>
        <taxon>Lophotrochozoa</taxon>
        <taxon>Mollusca</taxon>
        <taxon>Gastropoda</taxon>
        <taxon>Heterobranchia</taxon>
        <taxon>Euthyneura</taxon>
        <taxon>Panpulmonata</taxon>
        <taxon>Eupulmonata</taxon>
        <taxon>Stylommatophora</taxon>
        <taxon>Helicina</taxon>
        <taxon>Arionoidea</taxon>
        <taxon>Arionidae</taxon>
        <taxon>Arion</taxon>
    </lineage>
</organism>
<evidence type="ECO:0000256" key="1">
    <source>
        <dbReference type="SAM" id="MobiDB-lite"/>
    </source>
</evidence>
<gene>
    <name evidence="2" type="primary">ORF28861</name>
</gene>
<name>A0A0B6YMD1_9EUPU</name>
<feature type="compositionally biased region" description="Basic and acidic residues" evidence="1">
    <location>
        <begin position="41"/>
        <end position="58"/>
    </location>
</feature>
<feature type="non-terminal residue" evidence="2">
    <location>
        <position position="105"/>
    </location>
</feature>
<dbReference type="AlphaFoldDB" id="A0A0B6YMD1"/>
<feature type="compositionally biased region" description="Low complexity" evidence="1">
    <location>
        <begin position="27"/>
        <end position="40"/>
    </location>
</feature>
<evidence type="ECO:0000313" key="2">
    <source>
        <dbReference type="EMBL" id="CEK56926.1"/>
    </source>
</evidence>
<reference evidence="2" key="1">
    <citation type="submission" date="2014-12" db="EMBL/GenBank/DDBJ databases">
        <title>Insight into the proteome of Arion vulgaris.</title>
        <authorList>
            <person name="Aradska J."/>
            <person name="Bulat T."/>
            <person name="Smidak R."/>
            <person name="Sarate P."/>
            <person name="Gangsoo J."/>
            <person name="Sialana F."/>
            <person name="Bilban M."/>
            <person name="Lubec G."/>
        </authorList>
    </citation>
    <scope>NUCLEOTIDE SEQUENCE</scope>
    <source>
        <tissue evidence="2">Skin</tissue>
    </source>
</reference>
<feature type="compositionally biased region" description="Polar residues" evidence="1">
    <location>
        <begin position="89"/>
        <end position="105"/>
    </location>
</feature>
<protein>
    <submittedName>
        <fullName evidence="2">Uncharacterized protein</fullName>
    </submittedName>
</protein>